<reference evidence="1 2" key="1">
    <citation type="submission" date="2009-11" db="EMBL/GenBank/DDBJ databases">
        <title>Annotation of Allomyces macrogynus ATCC 38327.</title>
        <authorList>
            <consortium name="The Broad Institute Genome Sequencing Platform"/>
            <person name="Russ C."/>
            <person name="Cuomo C."/>
            <person name="Burger G."/>
            <person name="Gray M.W."/>
            <person name="Holland P.W.H."/>
            <person name="King N."/>
            <person name="Lang F.B.F."/>
            <person name="Roger A.J."/>
            <person name="Ruiz-Trillo I."/>
            <person name="Young S.K."/>
            <person name="Zeng Q."/>
            <person name="Gargeya S."/>
            <person name="Fitzgerald M."/>
            <person name="Haas B."/>
            <person name="Abouelleil A."/>
            <person name="Alvarado L."/>
            <person name="Arachchi H.M."/>
            <person name="Berlin A."/>
            <person name="Chapman S.B."/>
            <person name="Gearin G."/>
            <person name="Goldberg J."/>
            <person name="Griggs A."/>
            <person name="Gujja S."/>
            <person name="Hansen M."/>
            <person name="Heiman D."/>
            <person name="Howarth C."/>
            <person name="Larimer J."/>
            <person name="Lui A."/>
            <person name="MacDonald P.J.P."/>
            <person name="McCowen C."/>
            <person name="Montmayeur A."/>
            <person name="Murphy C."/>
            <person name="Neiman D."/>
            <person name="Pearson M."/>
            <person name="Priest M."/>
            <person name="Roberts A."/>
            <person name="Saif S."/>
            <person name="Shea T."/>
            <person name="Sisk P."/>
            <person name="Stolte C."/>
            <person name="Sykes S."/>
            <person name="Wortman J."/>
            <person name="Nusbaum C."/>
            <person name="Birren B."/>
        </authorList>
    </citation>
    <scope>NUCLEOTIDE SEQUENCE [LARGE SCALE GENOMIC DNA]</scope>
    <source>
        <strain evidence="1 2">ATCC 38327</strain>
    </source>
</reference>
<evidence type="ECO:0000313" key="1">
    <source>
        <dbReference type="EMBL" id="KNE65816.1"/>
    </source>
</evidence>
<accession>A0A0L0STI5</accession>
<dbReference type="STRING" id="578462.A0A0L0STI5"/>
<dbReference type="EMBL" id="GG745348">
    <property type="protein sequence ID" value="KNE65816.1"/>
    <property type="molecule type" value="Genomic_DNA"/>
</dbReference>
<sequence length="120" mass="13206">MIPTPRSSARFAVQCTIRGAALASAMILCIAHWLRTIADFDKVKVLDRGRVVEFGAPSELMKDQDGVFHHMCRESGEFEYPHAFATRGGAGKLLESPVYATAPNLHAESDEDFETEPRVG</sequence>
<evidence type="ECO:0000313" key="2">
    <source>
        <dbReference type="Proteomes" id="UP000054350"/>
    </source>
</evidence>
<dbReference type="AlphaFoldDB" id="A0A0L0STI5"/>
<evidence type="ECO:0008006" key="3">
    <source>
        <dbReference type="Google" id="ProtNLM"/>
    </source>
</evidence>
<reference evidence="2" key="2">
    <citation type="submission" date="2009-11" db="EMBL/GenBank/DDBJ databases">
        <title>The Genome Sequence of Allomyces macrogynus strain ATCC 38327.</title>
        <authorList>
            <consortium name="The Broad Institute Genome Sequencing Platform"/>
            <person name="Russ C."/>
            <person name="Cuomo C."/>
            <person name="Shea T."/>
            <person name="Young S.K."/>
            <person name="Zeng Q."/>
            <person name="Koehrsen M."/>
            <person name="Haas B."/>
            <person name="Borodovsky M."/>
            <person name="Guigo R."/>
            <person name="Alvarado L."/>
            <person name="Berlin A."/>
            <person name="Borenstein D."/>
            <person name="Chen Z."/>
            <person name="Engels R."/>
            <person name="Freedman E."/>
            <person name="Gellesch M."/>
            <person name="Goldberg J."/>
            <person name="Griggs A."/>
            <person name="Gujja S."/>
            <person name="Heiman D."/>
            <person name="Hepburn T."/>
            <person name="Howarth C."/>
            <person name="Jen D."/>
            <person name="Larson L."/>
            <person name="Lewis B."/>
            <person name="Mehta T."/>
            <person name="Park D."/>
            <person name="Pearson M."/>
            <person name="Roberts A."/>
            <person name="Saif S."/>
            <person name="Shenoy N."/>
            <person name="Sisk P."/>
            <person name="Stolte C."/>
            <person name="Sykes S."/>
            <person name="Walk T."/>
            <person name="White J."/>
            <person name="Yandava C."/>
            <person name="Burger G."/>
            <person name="Gray M.W."/>
            <person name="Holland P.W.H."/>
            <person name="King N."/>
            <person name="Lang F.B.F."/>
            <person name="Roger A.J."/>
            <person name="Ruiz-Trillo I."/>
            <person name="Lander E."/>
            <person name="Nusbaum C."/>
        </authorList>
    </citation>
    <scope>NUCLEOTIDE SEQUENCE [LARGE SCALE GENOMIC DNA]</scope>
    <source>
        <strain evidence="2">ATCC 38327</strain>
    </source>
</reference>
<dbReference type="InterPro" id="IPR027417">
    <property type="entry name" value="P-loop_NTPase"/>
</dbReference>
<protein>
    <recommendedName>
        <fullName evidence="3">ABC transporter domain-containing protein</fullName>
    </recommendedName>
</protein>
<dbReference type="Gene3D" id="3.40.50.300">
    <property type="entry name" value="P-loop containing nucleotide triphosphate hydrolases"/>
    <property type="match status" value="1"/>
</dbReference>
<dbReference type="VEuPathDB" id="FungiDB:AMAG_19218"/>
<proteinExistence type="predicted"/>
<dbReference type="eggNOG" id="KOG0054">
    <property type="taxonomic scope" value="Eukaryota"/>
</dbReference>
<gene>
    <name evidence="1" type="ORF">AMAG_19218</name>
</gene>
<dbReference type="SUPFAM" id="SSF52540">
    <property type="entry name" value="P-loop containing nucleoside triphosphate hydrolases"/>
    <property type="match status" value="1"/>
</dbReference>
<dbReference type="OrthoDB" id="6500128at2759"/>
<keyword evidence="2" id="KW-1185">Reference proteome</keyword>
<name>A0A0L0STI5_ALLM3</name>
<organism evidence="1 2">
    <name type="scientific">Allomyces macrogynus (strain ATCC 38327)</name>
    <name type="common">Allomyces javanicus var. macrogynus</name>
    <dbReference type="NCBI Taxonomy" id="578462"/>
    <lineage>
        <taxon>Eukaryota</taxon>
        <taxon>Fungi</taxon>
        <taxon>Fungi incertae sedis</taxon>
        <taxon>Blastocladiomycota</taxon>
        <taxon>Blastocladiomycetes</taxon>
        <taxon>Blastocladiales</taxon>
        <taxon>Blastocladiaceae</taxon>
        <taxon>Allomyces</taxon>
    </lineage>
</organism>
<dbReference type="Proteomes" id="UP000054350">
    <property type="component" value="Unassembled WGS sequence"/>
</dbReference>